<dbReference type="GO" id="GO:0006351">
    <property type="term" value="P:DNA-templated transcription"/>
    <property type="evidence" value="ECO:0007669"/>
    <property type="project" value="TreeGrafter"/>
</dbReference>
<feature type="domain" description="HTH lysR-type" evidence="5">
    <location>
        <begin position="5"/>
        <end position="62"/>
    </location>
</feature>
<comment type="similarity">
    <text evidence="1">Belongs to the LysR transcriptional regulatory family.</text>
</comment>
<dbReference type="InterPro" id="IPR036390">
    <property type="entry name" value="WH_DNA-bd_sf"/>
</dbReference>
<dbReference type="EMBL" id="JACBXS010000019">
    <property type="protein sequence ID" value="NYS25444.1"/>
    <property type="molecule type" value="Genomic_DNA"/>
</dbReference>
<name>A0A7Z0KYL1_9RHOB</name>
<dbReference type="Gene3D" id="1.10.10.10">
    <property type="entry name" value="Winged helix-like DNA-binding domain superfamily/Winged helix DNA-binding domain"/>
    <property type="match status" value="1"/>
</dbReference>
<dbReference type="Pfam" id="PF00126">
    <property type="entry name" value="HTH_1"/>
    <property type="match status" value="1"/>
</dbReference>
<keyword evidence="4" id="KW-0804">Transcription</keyword>
<sequence>MPRIPSTQALRALECFARHGTVWQAAEELNLTRSAVSHQLRLLENTLDFRLLNRNGTRVELTPQGAAYAEEVRRALGMISGAAMRNAARGVTGMLTVSCPPGIASSWLCPRIGGFARAFPDVTLSIVTPRRLDDTSNPDVDLFITFGNSEAPGMEAELLVEVDFVPVCSPILLNRIGGLEEPADLMRVELLHLHDFEDWEAWFRLAGLPRPSARRGISFSDMNLVFAAALMAQGVAMGDVFICQQAMAAGQLVRPFDLAVRSAQSYFIILPQDKAGNPASAAFRDWLRGELLENRAGSERQIPFHNRAKNFRLP</sequence>
<dbReference type="RefSeq" id="WP_179906143.1">
    <property type="nucleotide sequence ID" value="NZ_JACBXS010000019.1"/>
</dbReference>
<dbReference type="Gene3D" id="3.40.190.10">
    <property type="entry name" value="Periplasmic binding protein-like II"/>
    <property type="match status" value="2"/>
</dbReference>
<dbReference type="Proteomes" id="UP000529417">
    <property type="component" value="Unassembled WGS sequence"/>
</dbReference>
<dbReference type="PANTHER" id="PTHR30537:SF74">
    <property type="entry name" value="HTH-TYPE TRANSCRIPTIONAL REGULATOR TRPI"/>
    <property type="match status" value="1"/>
</dbReference>
<accession>A0A7Z0KYL1</accession>
<dbReference type="InterPro" id="IPR000847">
    <property type="entry name" value="LysR_HTH_N"/>
</dbReference>
<evidence type="ECO:0000313" key="6">
    <source>
        <dbReference type="EMBL" id="NYS25444.1"/>
    </source>
</evidence>
<dbReference type="InterPro" id="IPR058163">
    <property type="entry name" value="LysR-type_TF_proteobact-type"/>
</dbReference>
<evidence type="ECO:0000256" key="3">
    <source>
        <dbReference type="ARBA" id="ARBA00023125"/>
    </source>
</evidence>
<comment type="caution">
    <text evidence="6">The sequence shown here is derived from an EMBL/GenBank/DDBJ whole genome shotgun (WGS) entry which is preliminary data.</text>
</comment>
<keyword evidence="7" id="KW-1185">Reference proteome</keyword>
<dbReference type="SUPFAM" id="SSF46785">
    <property type="entry name" value="Winged helix' DNA-binding domain"/>
    <property type="match status" value="1"/>
</dbReference>
<keyword evidence="3" id="KW-0238">DNA-binding</keyword>
<dbReference type="InterPro" id="IPR036388">
    <property type="entry name" value="WH-like_DNA-bd_sf"/>
</dbReference>
<gene>
    <name evidence="6" type="ORF">HUK65_10605</name>
</gene>
<organism evidence="6 7">
    <name type="scientific">Rhabdonatronobacter sediminivivens</name>
    <dbReference type="NCBI Taxonomy" id="2743469"/>
    <lineage>
        <taxon>Bacteria</taxon>
        <taxon>Pseudomonadati</taxon>
        <taxon>Pseudomonadota</taxon>
        <taxon>Alphaproteobacteria</taxon>
        <taxon>Rhodobacterales</taxon>
        <taxon>Paracoccaceae</taxon>
        <taxon>Rhabdonatronobacter</taxon>
    </lineage>
</organism>
<dbReference type="Pfam" id="PF03466">
    <property type="entry name" value="LysR_substrate"/>
    <property type="match status" value="1"/>
</dbReference>
<protein>
    <submittedName>
        <fullName evidence="6">LysR family transcriptional regulator</fullName>
    </submittedName>
</protein>
<evidence type="ECO:0000256" key="4">
    <source>
        <dbReference type="ARBA" id="ARBA00023163"/>
    </source>
</evidence>
<evidence type="ECO:0000256" key="2">
    <source>
        <dbReference type="ARBA" id="ARBA00023015"/>
    </source>
</evidence>
<keyword evidence="2" id="KW-0805">Transcription regulation</keyword>
<evidence type="ECO:0000259" key="5">
    <source>
        <dbReference type="PROSITE" id="PS50931"/>
    </source>
</evidence>
<reference evidence="6 7" key="1">
    <citation type="journal article" date="2000" name="Arch. Microbiol.">
        <title>Rhodobaca bogoriensis gen. nov. and sp. nov., an alkaliphilic purple nonsulfur bacterium from African Rift Valley soda lakes.</title>
        <authorList>
            <person name="Milford A.D."/>
            <person name="Achenbach L.A."/>
            <person name="Jung D.O."/>
            <person name="Madigan M.T."/>
        </authorList>
    </citation>
    <scope>NUCLEOTIDE SEQUENCE [LARGE SCALE GENOMIC DNA]</scope>
    <source>
        <strain evidence="6 7">2376</strain>
    </source>
</reference>
<dbReference type="PANTHER" id="PTHR30537">
    <property type="entry name" value="HTH-TYPE TRANSCRIPTIONAL REGULATOR"/>
    <property type="match status" value="1"/>
</dbReference>
<proteinExistence type="inferred from homology"/>
<dbReference type="GO" id="GO:0003700">
    <property type="term" value="F:DNA-binding transcription factor activity"/>
    <property type="evidence" value="ECO:0007669"/>
    <property type="project" value="InterPro"/>
</dbReference>
<evidence type="ECO:0000256" key="1">
    <source>
        <dbReference type="ARBA" id="ARBA00009437"/>
    </source>
</evidence>
<dbReference type="AlphaFoldDB" id="A0A7Z0KYL1"/>
<dbReference type="InterPro" id="IPR005119">
    <property type="entry name" value="LysR_subst-bd"/>
</dbReference>
<dbReference type="SUPFAM" id="SSF53850">
    <property type="entry name" value="Periplasmic binding protein-like II"/>
    <property type="match status" value="1"/>
</dbReference>
<dbReference type="GO" id="GO:0043565">
    <property type="term" value="F:sequence-specific DNA binding"/>
    <property type="evidence" value="ECO:0007669"/>
    <property type="project" value="TreeGrafter"/>
</dbReference>
<evidence type="ECO:0000313" key="7">
    <source>
        <dbReference type="Proteomes" id="UP000529417"/>
    </source>
</evidence>
<dbReference type="PROSITE" id="PS50931">
    <property type="entry name" value="HTH_LYSR"/>
    <property type="match status" value="1"/>
</dbReference>
<dbReference type="CDD" id="cd08432">
    <property type="entry name" value="PBP2_GcdR_TrpI_HvrB_AmpR_like"/>
    <property type="match status" value="1"/>
</dbReference>